<gene>
    <name evidence="4" type="ORF">ABIA69_001799</name>
</gene>
<evidence type="ECO:0000313" key="5">
    <source>
        <dbReference type="Proteomes" id="UP001549363"/>
    </source>
</evidence>
<evidence type="ECO:0000259" key="3">
    <source>
        <dbReference type="PROSITE" id="PS51272"/>
    </source>
</evidence>
<proteinExistence type="predicted"/>
<dbReference type="InterPro" id="IPR001119">
    <property type="entry name" value="SLH_dom"/>
</dbReference>
<dbReference type="CDD" id="cd03143">
    <property type="entry name" value="A4_beta-galactosidase_middle_domain"/>
    <property type="match status" value="1"/>
</dbReference>
<keyword evidence="1 2" id="KW-0732">Signal</keyword>
<dbReference type="Proteomes" id="UP001549363">
    <property type="component" value="Unassembled WGS sequence"/>
</dbReference>
<keyword evidence="5" id="KW-1185">Reference proteome</keyword>
<feature type="signal peptide" evidence="2">
    <location>
        <begin position="1"/>
        <end position="27"/>
    </location>
</feature>
<organism evidence="4 5">
    <name type="scientific">Lysinibacillus parviboronicapiens</name>
    <dbReference type="NCBI Taxonomy" id="436516"/>
    <lineage>
        <taxon>Bacteria</taxon>
        <taxon>Bacillati</taxon>
        <taxon>Bacillota</taxon>
        <taxon>Bacilli</taxon>
        <taxon>Bacillales</taxon>
        <taxon>Bacillaceae</taxon>
        <taxon>Lysinibacillus</taxon>
    </lineage>
</organism>
<dbReference type="Gene3D" id="3.40.50.880">
    <property type="match status" value="1"/>
</dbReference>
<feature type="domain" description="SLH" evidence="3">
    <location>
        <begin position="466"/>
        <end position="528"/>
    </location>
</feature>
<protein>
    <recommendedName>
        <fullName evidence="3">SLH domain-containing protein</fullName>
    </recommendedName>
</protein>
<accession>A0ABV2PI74</accession>
<dbReference type="InterPro" id="IPR029062">
    <property type="entry name" value="Class_I_gatase-like"/>
</dbReference>
<evidence type="ECO:0000313" key="4">
    <source>
        <dbReference type="EMBL" id="MET4560655.1"/>
    </source>
</evidence>
<evidence type="ECO:0000256" key="2">
    <source>
        <dbReference type="SAM" id="SignalP"/>
    </source>
</evidence>
<reference evidence="4 5" key="1">
    <citation type="submission" date="2024-06" db="EMBL/GenBank/DDBJ databases">
        <title>Sorghum-associated microbial communities from plants grown in Nebraska, USA.</title>
        <authorList>
            <person name="Schachtman D."/>
        </authorList>
    </citation>
    <scope>NUCLEOTIDE SEQUENCE [LARGE SCALE GENOMIC DNA]</scope>
    <source>
        <strain evidence="4 5">736</strain>
    </source>
</reference>
<feature type="chain" id="PRO_5046200023" description="SLH domain-containing protein" evidence="2">
    <location>
        <begin position="28"/>
        <end position="642"/>
    </location>
</feature>
<comment type="caution">
    <text evidence="4">The sequence shown here is derived from an EMBL/GenBank/DDBJ whole genome shotgun (WGS) entry which is preliminary data.</text>
</comment>
<evidence type="ECO:0000256" key="1">
    <source>
        <dbReference type="ARBA" id="ARBA00022729"/>
    </source>
</evidence>
<dbReference type="PROSITE" id="PS51272">
    <property type="entry name" value="SLH"/>
    <property type="match status" value="2"/>
</dbReference>
<name>A0ABV2PI74_9BACI</name>
<sequence>MKKIFFSLLATCAFLLVTELSSSQAQAATQRIGVVFSESSEKYANTTHPGGIYQGQTVSPKVDYSSTYNKELKAYLLYQQQGFNVEKIYEKDLNSLEALSQYDAIVFPYTVMMNHQQRENVKMYVRNGGGAIFAFQTARNEATKFPKAGQMDLSPLIYDVDSWVMEWDNLTEVFNARFIDDVVLGNATVSNTNTVHPIMQNATKELGKSKLNLTKTDQEWVEIIKPWQGGSATPILYFSDYDYTSKPQTMKKNEFGAAHAIEYGKGRVVQIGFKIFDYINIDAKADWQDNENGVAYTTTRGDNDAKVFMKHALKWTAENHKGNTPRRYNLSLYSDGVQSYVAPSGQFVFYSTVTVKNNGNVPARGTLKVEILDTNGYVVGQGHERYIPGLAADATTDNADRKDISTHSEKYQIFMPGNLAAGTYTIRTSFIEGRDDRKNVDEKFATIAEIKTLTRPKGSNKATIAVASMFQDITTSNSGYYDVKNLQALGIINGSNGKFNPQGTLTRMQATEMVLLALGITTSSSASMKARDAKPGDYGYAQLATGIRYGIISLENGKINAHQPMTRADMAHALVNGFKLQGFSTNTFSDVPPSHTYYKDIQALYALGITTGYADNSFKPSGTVTRQNFAQFVNRTLYANAK</sequence>
<dbReference type="RefSeq" id="WP_354471558.1">
    <property type="nucleotide sequence ID" value="NZ_JBEPSB010000006.1"/>
</dbReference>
<feature type="domain" description="SLH" evidence="3">
    <location>
        <begin position="584"/>
        <end position="642"/>
    </location>
</feature>
<dbReference type="SUPFAM" id="SSF52317">
    <property type="entry name" value="Class I glutamine amidotransferase-like"/>
    <property type="match status" value="1"/>
</dbReference>
<dbReference type="EMBL" id="JBEPSB010000006">
    <property type="protein sequence ID" value="MET4560655.1"/>
    <property type="molecule type" value="Genomic_DNA"/>
</dbReference>
<dbReference type="Pfam" id="PF00395">
    <property type="entry name" value="SLH"/>
    <property type="match status" value="2"/>
</dbReference>